<gene>
    <name evidence="9" type="ORF">E6G99_05545</name>
</gene>
<dbReference type="PANTHER" id="PTHR43163">
    <property type="entry name" value="DIPEPTIDE TRANSPORT SYSTEM PERMEASE PROTEIN DPPB-RELATED"/>
    <property type="match status" value="1"/>
</dbReference>
<keyword evidence="5 7" id="KW-1133">Transmembrane helix</keyword>
<feature type="transmembrane region" description="Helical" evidence="7">
    <location>
        <begin position="302"/>
        <end position="325"/>
    </location>
</feature>
<evidence type="ECO:0000256" key="2">
    <source>
        <dbReference type="ARBA" id="ARBA00022448"/>
    </source>
</evidence>
<evidence type="ECO:0000313" key="10">
    <source>
        <dbReference type="Proteomes" id="UP000318661"/>
    </source>
</evidence>
<dbReference type="EMBL" id="VBAJ01000146">
    <property type="protein sequence ID" value="TMJ07862.1"/>
    <property type="molecule type" value="Genomic_DNA"/>
</dbReference>
<protein>
    <submittedName>
        <fullName evidence="9">ABC transporter permease</fullName>
    </submittedName>
</protein>
<name>A0A537LIQ5_9BACT</name>
<dbReference type="InterPro" id="IPR035906">
    <property type="entry name" value="MetI-like_sf"/>
</dbReference>
<dbReference type="GO" id="GO:0005886">
    <property type="term" value="C:plasma membrane"/>
    <property type="evidence" value="ECO:0007669"/>
    <property type="project" value="UniProtKB-SubCell"/>
</dbReference>
<evidence type="ECO:0000256" key="1">
    <source>
        <dbReference type="ARBA" id="ARBA00004651"/>
    </source>
</evidence>
<feature type="transmembrane region" description="Helical" evidence="7">
    <location>
        <begin position="256"/>
        <end position="282"/>
    </location>
</feature>
<evidence type="ECO:0000256" key="3">
    <source>
        <dbReference type="ARBA" id="ARBA00022475"/>
    </source>
</evidence>
<keyword evidence="3" id="KW-1003">Cell membrane</keyword>
<feature type="transmembrane region" description="Helical" evidence="7">
    <location>
        <begin position="198"/>
        <end position="218"/>
    </location>
</feature>
<comment type="similarity">
    <text evidence="7">Belongs to the binding-protein-dependent transport system permease family.</text>
</comment>
<dbReference type="PANTHER" id="PTHR43163:SF8">
    <property type="entry name" value="D,D-DIPEPTIDE TRANSPORT SYSTEM PERMEASE PROTEIN DDPB-RELATED"/>
    <property type="match status" value="1"/>
</dbReference>
<sequence>MSRYVLTRIASMGLVLLGVSVLTFFIAHVVPADPVLAALGEHAREDQIRSYRHAYGLDRPVGVQYLIYVHRLLAGDFGISIRTRRPVAEDLGEFLPATVELGGTAWLVALLLGIPAGILSAIYKDRIFDHLARIGSLIGASMPVFWLGLLLLGSFYYRLRWLPGPGRLDISAIPPPPRTGLLLIDSALAGDGAVFWSALRHLVLPGLTLGLFSTAVIARMTRSAMLEVLYQDYIRTARAKGLAGARVVLRHALRNAMIPTLTIVGISFGNLLSGAVLTETVFAWPGLGRYATTSAISLDFPAVMGVTIVAAVIYTTINLVIDLLYARLDPRVRYE</sequence>
<evidence type="ECO:0000313" key="9">
    <source>
        <dbReference type="EMBL" id="TMJ07862.1"/>
    </source>
</evidence>
<dbReference type="Gene3D" id="1.10.3720.10">
    <property type="entry name" value="MetI-like"/>
    <property type="match status" value="1"/>
</dbReference>
<keyword evidence="2 7" id="KW-0813">Transport</keyword>
<feature type="transmembrane region" description="Helical" evidence="7">
    <location>
        <begin position="135"/>
        <end position="157"/>
    </location>
</feature>
<dbReference type="Pfam" id="PF19300">
    <property type="entry name" value="BPD_transp_1_N"/>
    <property type="match status" value="1"/>
</dbReference>
<reference evidence="9 10" key="1">
    <citation type="journal article" date="2019" name="Nat. Microbiol.">
        <title>Mediterranean grassland soil C-N compound turnover is dependent on rainfall and depth, and is mediated by genomically divergent microorganisms.</title>
        <authorList>
            <person name="Diamond S."/>
            <person name="Andeer P.F."/>
            <person name="Li Z."/>
            <person name="Crits-Christoph A."/>
            <person name="Burstein D."/>
            <person name="Anantharaman K."/>
            <person name="Lane K.R."/>
            <person name="Thomas B.C."/>
            <person name="Pan C."/>
            <person name="Northen T.R."/>
            <person name="Banfield J.F."/>
        </authorList>
    </citation>
    <scope>NUCLEOTIDE SEQUENCE [LARGE SCALE GENOMIC DNA]</scope>
    <source>
        <strain evidence="9">NP_2</strain>
    </source>
</reference>
<dbReference type="Pfam" id="PF00528">
    <property type="entry name" value="BPD_transp_1"/>
    <property type="match status" value="1"/>
</dbReference>
<evidence type="ECO:0000256" key="6">
    <source>
        <dbReference type="ARBA" id="ARBA00023136"/>
    </source>
</evidence>
<dbReference type="InterPro" id="IPR045621">
    <property type="entry name" value="BPD_transp_1_N"/>
</dbReference>
<feature type="transmembrane region" description="Helical" evidence="7">
    <location>
        <begin position="104"/>
        <end position="123"/>
    </location>
</feature>
<dbReference type="Proteomes" id="UP000318661">
    <property type="component" value="Unassembled WGS sequence"/>
</dbReference>
<evidence type="ECO:0000259" key="8">
    <source>
        <dbReference type="PROSITE" id="PS50928"/>
    </source>
</evidence>
<comment type="subcellular location">
    <subcellularLocation>
        <location evidence="1 7">Cell membrane</location>
        <topology evidence="1 7">Multi-pass membrane protein</topology>
    </subcellularLocation>
</comment>
<keyword evidence="6 7" id="KW-0472">Membrane</keyword>
<dbReference type="InterPro" id="IPR000515">
    <property type="entry name" value="MetI-like"/>
</dbReference>
<comment type="caution">
    <text evidence="9">The sequence shown here is derived from an EMBL/GenBank/DDBJ whole genome shotgun (WGS) entry which is preliminary data.</text>
</comment>
<proteinExistence type="inferred from homology"/>
<dbReference type="AlphaFoldDB" id="A0A537LIQ5"/>
<feature type="domain" description="ABC transmembrane type-1" evidence="8">
    <location>
        <begin position="95"/>
        <end position="325"/>
    </location>
</feature>
<evidence type="ECO:0000256" key="4">
    <source>
        <dbReference type="ARBA" id="ARBA00022692"/>
    </source>
</evidence>
<keyword evidence="4 7" id="KW-0812">Transmembrane</keyword>
<dbReference type="SUPFAM" id="SSF161098">
    <property type="entry name" value="MetI-like"/>
    <property type="match status" value="1"/>
</dbReference>
<dbReference type="GO" id="GO:0071916">
    <property type="term" value="F:dipeptide transmembrane transporter activity"/>
    <property type="evidence" value="ECO:0007669"/>
    <property type="project" value="TreeGrafter"/>
</dbReference>
<dbReference type="PROSITE" id="PS50928">
    <property type="entry name" value="ABC_TM1"/>
    <property type="match status" value="1"/>
</dbReference>
<accession>A0A537LIQ5</accession>
<evidence type="ECO:0000256" key="5">
    <source>
        <dbReference type="ARBA" id="ARBA00022989"/>
    </source>
</evidence>
<dbReference type="CDD" id="cd06261">
    <property type="entry name" value="TM_PBP2"/>
    <property type="match status" value="1"/>
</dbReference>
<organism evidence="9 10">
    <name type="scientific">Candidatus Segetimicrobium genomatis</name>
    <dbReference type="NCBI Taxonomy" id="2569760"/>
    <lineage>
        <taxon>Bacteria</taxon>
        <taxon>Bacillati</taxon>
        <taxon>Candidatus Sysuimicrobiota</taxon>
        <taxon>Candidatus Sysuimicrobiia</taxon>
        <taxon>Candidatus Sysuimicrobiales</taxon>
        <taxon>Candidatus Segetimicrobiaceae</taxon>
        <taxon>Candidatus Segetimicrobium</taxon>
    </lineage>
</organism>
<evidence type="ECO:0000256" key="7">
    <source>
        <dbReference type="RuleBase" id="RU363032"/>
    </source>
</evidence>